<evidence type="ECO:0000313" key="2">
    <source>
        <dbReference type="EMBL" id="KAI5314969.1"/>
    </source>
</evidence>
<feature type="signal peptide" evidence="1">
    <location>
        <begin position="1"/>
        <end position="20"/>
    </location>
</feature>
<proteinExistence type="predicted"/>
<keyword evidence="1" id="KW-0732">Signal</keyword>
<reference evidence="2 3" key="1">
    <citation type="journal article" date="2022" name="G3 (Bethesda)">
        <title>Whole-genome sequence and methylome profiling of the almond [Prunus dulcis (Mill.) D.A. Webb] cultivar 'Nonpareil'.</title>
        <authorList>
            <person name="D'Amico-Willman K.M."/>
            <person name="Ouma W.Z."/>
            <person name="Meulia T."/>
            <person name="Sideli G.M."/>
            <person name="Gradziel T.M."/>
            <person name="Fresnedo-Ramirez J."/>
        </authorList>
    </citation>
    <scope>NUCLEOTIDE SEQUENCE [LARGE SCALE GENOMIC DNA]</scope>
    <source>
        <strain evidence="2">Clone GOH B32 T37-40</strain>
    </source>
</reference>
<keyword evidence="3" id="KW-1185">Reference proteome</keyword>
<evidence type="ECO:0000313" key="3">
    <source>
        <dbReference type="Proteomes" id="UP001054821"/>
    </source>
</evidence>
<evidence type="ECO:0008006" key="4">
    <source>
        <dbReference type="Google" id="ProtNLM"/>
    </source>
</evidence>
<accession>A0AAD4UY60</accession>
<comment type="caution">
    <text evidence="2">The sequence shown here is derived from an EMBL/GenBank/DDBJ whole genome shotgun (WGS) entry which is preliminary data.</text>
</comment>
<gene>
    <name evidence="2" type="ORF">L3X38_044145</name>
</gene>
<sequence length="132" mass="14805">MAMIMFMIMMVVMFMALVQEERRKKELSGLVVWWTLAERLSHALCEKKKKHEGDGKVLLPWQSMISGFLAGTAGPVCTAPPGQAIGLSKLYLKTRPMARMECSVSLCRGLDDLIFSDSAKTQVKCVVERYCD</sequence>
<evidence type="ECO:0000256" key="1">
    <source>
        <dbReference type="SAM" id="SignalP"/>
    </source>
</evidence>
<protein>
    <recommendedName>
        <fullName evidence="4">Secreted protein</fullName>
    </recommendedName>
</protein>
<name>A0AAD4UY60_PRUDU</name>
<dbReference type="Proteomes" id="UP001054821">
    <property type="component" value="Chromosome 8"/>
</dbReference>
<dbReference type="EMBL" id="JAJFAZ020000008">
    <property type="protein sequence ID" value="KAI5314969.1"/>
    <property type="molecule type" value="Genomic_DNA"/>
</dbReference>
<organism evidence="2 3">
    <name type="scientific">Prunus dulcis</name>
    <name type="common">Almond</name>
    <name type="synonym">Amygdalus dulcis</name>
    <dbReference type="NCBI Taxonomy" id="3755"/>
    <lineage>
        <taxon>Eukaryota</taxon>
        <taxon>Viridiplantae</taxon>
        <taxon>Streptophyta</taxon>
        <taxon>Embryophyta</taxon>
        <taxon>Tracheophyta</taxon>
        <taxon>Spermatophyta</taxon>
        <taxon>Magnoliopsida</taxon>
        <taxon>eudicotyledons</taxon>
        <taxon>Gunneridae</taxon>
        <taxon>Pentapetalae</taxon>
        <taxon>rosids</taxon>
        <taxon>fabids</taxon>
        <taxon>Rosales</taxon>
        <taxon>Rosaceae</taxon>
        <taxon>Amygdaloideae</taxon>
        <taxon>Amygdaleae</taxon>
        <taxon>Prunus</taxon>
    </lineage>
</organism>
<feature type="chain" id="PRO_5041950362" description="Secreted protein" evidence="1">
    <location>
        <begin position="21"/>
        <end position="132"/>
    </location>
</feature>
<dbReference type="AlphaFoldDB" id="A0AAD4UY60"/>